<evidence type="ECO:0000313" key="2">
    <source>
        <dbReference type="Proteomes" id="UP000240542"/>
    </source>
</evidence>
<protein>
    <submittedName>
        <fullName evidence="1">Uncharacterized protein</fullName>
    </submittedName>
</protein>
<comment type="caution">
    <text evidence="1">The sequence shown here is derived from an EMBL/GenBank/DDBJ whole genome shotgun (WGS) entry which is preliminary data.</text>
</comment>
<dbReference type="EMBL" id="PYGA01000017">
    <property type="protein sequence ID" value="PSK92870.1"/>
    <property type="molecule type" value="Genomic_DNA"/>
</dbReference>
<organism evidence="1 2">
    <name type="scientific">Murinocardiopsis flavida</name>
    <dbReference type="NCBI Taxonomy" id="645275"/>
    <lineage>
        <taxon>Bacteria</taxon>
        <taxon>Bacillati</taxon>
        <taxon>Actinomycetota</taxon>
        <taxon>Actinomycetes</taxon>
        <taxon>Streptosporangiales</taxon>
        <taxon>Nocardiopsidaceae</taxon>
        <taxon>Murinocardiopsis</taxon>
    </lineage>
</organism>
<sequence>MEGAASVEQKGWPVGDRMTLPWVVLAVVLTAGCVGGEPDPGPSPTASPLPTSTAALGKGFEKLSGLRLPEDATGLKVDAELLEGDRPYYRLRYETTRGGAEVACTADNFTFYPSDGPPDAEQREEFSIGEHRTEIAETVECTGDHPTNGLVQRGVLVVFPADGAKRDDGEPDGEDTAMVYAYASENPG</sequence>
<proteinExistence type="predicted"/>
<reference evidence="1 2" key="1">
    <citation type="submission" date="2018-03" db="EMBL/GenBank/DDBJ databases">
        <title>Genomic Encyclopedia of Archaeal and Bacterial Type Strains, Phase II (KMG-II): from individual species to whole genera.</title>
        <authorList>
            <person name="Goeker M."/>
        </authorList>
    </citation>
    <scope>NUCLEOTIDE SEQUENCE [LARGE SCALE GENOMIC DNA]</scope>
    <source>
        <strain evidence="1 2">DSM 45312</strain>
    </source>
</reference>
<keyword evidence="2" id="KW-1185">Reference proteome</keyword>
<gene>
    <name evidence="1" type="ORF">CLV63_11779</name>
</gene>
<name>A0A2P8D6M0_9ACTN</name>
<accession>A0A2P8D6M0</accession>
<evidence type="ECO:0000313" key="1">
    <source>
        <dbReference type="EMBL" id="PSK92870.1"/>
    </source>
</evidence>
<dbReference type="Proteomes" id="UP000240542">
    <property type="component" value="Unassembled WGS sequence"/>
</dbReference>
<dbReference type="AlphaFoldDB" id="A0A2P8D6M0"/>